<dbReference type="InterPro" id="IPR040026">
    <property type="entry name" value="FliD"/>
</dbReference>
<protein>
    <submittedName>
        <fullName evidence="2">Flagellar filament capping protein FliD</fullName>
    </submittedName>
</protein>
<dbReference type="Pfam" id="PF07195">
    <property type="entry name" value="FliD_C"/>
    <property type="match status" value="1"/>
</dbReference>
<keyword evidence="2" id="KW-0282">Flagellum</keyword>
<evidence type="ECO:0000259" key="1">
    <source>
        <dbReference type="Pfam" id="PF07195"/>
    </source>
</evidence>
<dbReference type="EMBL" id="JAROCA020000001">
    <property type="protein sequence ID" value="MDY0405095.1"/>
    <property type="molecule type" value="Genomic_DNA"/>
</dbReference>
<keyword evidence="2" id="KW-0966">Cell projection</keyword>
<feature type="domain" description="Flagellar hook-associated protein 2 C-terminal" evidence="1">
    <location>
        <begin position="2"/>
        <end position="170"/>
    </location>
</feature>
<evidence type="ECO:0000313" key="3">
    <source>
        <dbReference type="Proteomes" id="UP001228376"/>
    </source>
</evidence>
<gene>
    <name evidence="2" type="primary">fliD</name>
    <name evidence="2" type="ORF">P5G51_006505</name>
</gene>
<evidence type="ECO:0000313" key="2">
    <source>
        <dbReference type="EMBL" id="MDY0405095.1"/>
    </source>
</evidence>
<dbReference type="PANTHER" id="PTHR30288:SF0">
    <property type="entry name" value="FLAGELLAR HOOK-ASSOCIATED PROTEIN 2"/>
    <property type="match status" value="1"/>
</dbReference>
<dbReference type="Proteomes" id="UP001228376">
    <property type="component" value="Unassembled WGS sequence"/>
</dbReference>
<name>A0ABU5CFT5_9BACI</name>
<comment type="caution">
    <text evidence="2">The sequence shown here is derived from an EMBL/GenBank/DDBJ whole genome shotgun (WGS) entry which is preliminary data.</text>
</comment>
<accession>A0ABU5CFT5</accession>
<organism evidence="2 3">
    <name type="scientific">Tigheibacillus jepli</name>
    <dbReference type="NCBI Taxonomy" id="3035914"/>
    <lineage>
        <taxon>Bacteria</taxon>
        <taxon>Bacillati</taxon>
        <taxon>Bacillota</taxon>
        <taxon>Bacilli</taxon>
        <taxon>Bacillales</taxon>
        <taxon>Bacillaceae</taxon>
        <taxon>Tigheibacillus</taxon>
    </lineage>
</organism>
<reference evidence="2 3" key="1">
    <citation type="submission" date="2023-10" db="EMBL/GenBank/DDBJ databases">
        <title>179-bfca-hs.</title>
        <authorList>
            <person name="Miliotis G."/>
            <person name="Sengupta P."/>
            <person name="Hameed A."/>
            <person name="Chuvochina M."/>
            <person name="Mcdonagh F."/>
            <person name="Simpson A.C."/>
            <person name="Singh N.K."/>
            <person name="Rekha P.D."/>
            <person name="Raman K."/>
            <person name="Hugenholtz P."/>
            <person name="Venkateswaran K."/>
        </authorList>
    </citation>
    <scope>NUCLEOTIDE SEQUENCE [LARGE SCALE GENOMIC DNA]</scope>
    <source>
        <strain evidence="2 3">179-BFC-A-HS</strain>
    </source>
</reference>
<keyword evidence="2" id="KW-0969">Cilium</keyword>
<dbReference type="PANTHER" id="PTHR30288">
    <property type="entry name" value="FLAGELLAR CAP/ASSEMBLY PROTEIN FLID"/>
    <property type="match status" value="1"/>
</dbReference>
<sequence length="182" mass="20526">MSDKEIELWEEKAKSGIIKGEAIITNGLFTMRQGWYAPIKNDGPFTSLTEIGLKTTSNYLDGGKLKIDEDKLKEKLREDPAAVQKLFSNDVDGEGRGLVNRLEDAVEATMKNIESRAGKSPSTLENYTIGKNMKDLNKRISTFQDRLKDIETRYWNQFTAMEKAIANMNSQATYLMSQFGGQ</sequence>
<keyword evidence="3" id="KW-1185">Reference proteome</keyword>
<proteinExistence type="predicted"/>
<dbReference type="InterPro" id="IPR010809">
    <property type="entry name" value="FliD_C"/>
</dbReference>